<evidence type="ECO:0000313" key="1">
    <source>
        <dbReference type="EMBL" id="RPA96581.1"/>
    </source>
</evidence>
<keyword evidence="2" id="KW-1185">Reference proteome</keyword>
<accession>A0A3N4JIN3</accession>
<name>A0A3N4JIN3_9PEZI</name>
<dbReference type="AlphaFoldDB" id="A0A3N4JIN3"/>
<organism evidence="1 2">
    <name type="scientific">Choiromyces venosus 120613-1</name>
    <dbReference type="NCBI Taxonomy" id="1336337"/>
    <lineage>
        <taxon>Eukaryota</taxon>
        <taxon>Fungi</taxon>
        <taxon>Dikarya</taxon>
        <taxon>Ascomycota</taxon>
        <taxon>Pezizomycotina</taxon>
        <taxon>Pezizomycetes</taxon>
        <taxon>Pezizales</taxon>
        <taxon>Tuberaceae</taxon>
        <taxon>Choiromyces</taxon>
    </lineage>
</organism>
<sequence length="54" mass="6191">MPTPSFQIPTTSYQIPTPSFRIPTIIPVTYFRTSDIPIPDNIAHDSPRLWYTQA</sequence>
<dbReference type="Proteomes" id="UP000276215">
    <property type="component" value="Unassembled WGS sequence"/>
</dbReference>
<gene>
    <name evidence="1" type="ORF">L873DRAFT_1811199</name>
</gene>
<reference evidence="1 2" key="1">
    <citation type="journal article" date="2018" name="Nat. Ecol. Evol.">
        <title>Pezizomycetes genomes reveal the molecular basis of ectomycorrhizal truffle lifestyle.</title>
        <authorList>
            <person name="Murat C."/>
            <person name="Payen T."/>
            <person name="Noel B."/>
            <person name="Kuo A."/>
            <person name="Morin E."/>
            <person name="Chen J."/>
            <person name="Kohler A."/>
            <person name="Krizsan K."/>
            <person name="Balestrini R."/>
            <person name="Da Silva C."/>
            <person name="Montanini B."/>
            <person name="Hainaut M."/>
            <person name="Levati E."/>
            <person name="Barry K.W."/>
            <person name="Belfiori B."/>
            <person name="Cichocki N."/>
            <person name="Clum A."/>
            <person name="Dockter R.B."/>
            <person name="Fauchery L."/>
            <person name="Guy J."/>
            <person name="Iotti M."/>
            <person name="Le Tacon F."/>
            <person name="Lindquist E.A."/>
            <person name="Lipzen A."/>
            <person name="Malagnac F."/>
            <person name="Mello A."/>
            <person name="Molinier V."/>
            <person name="Miyauchi S."/>
            <person name="Poulain J."/>
            <person name="Riccioni C."/>
            <person name="Rubini A."/>
            <person name="Sitrit Y."/>
            <person name="Splivallo R."/>
            <person name="Traeger S."/>
            <person name="Wang M."/>
            <person name="Zifcakova L."/>
            <person name="Wipf D."/>
            <person name="Zambonelli A."/>
            <person name="Paolocci F."/>
            <person name="Nowrousian M."/>
            <person name="Ottonello S."/>
            <person name="Baldrian P."/>
            <person name="Spatafora J.W."/>
            <person name="Henrissat B."/>
            <person name="Nagy L.G."/>
            <person name="Aury J.M."/>
            <person name="Wincker P."/>
            <person name="Grigoriev I.V."/>
            <person name="Bonfante P."/>
            <person name="Martin F.M."/>
        </authorList>
    </citation>
    <scope>NUCLEOTIDE SEQUENCE [LARGE SCALE GENOMIC DNA]</scope>
    <source>
        <strain evidence="1 2">120613-1</strain>
    </source>
</reference>
<protein>
    <submittedName>
        <fullName evidence="1">Uncharacterized protein</fullName>
    </submittedName>
</protein>
<proteinExistence type="predicted"/>
<evidence type="ECO:0000313" key="2">
    <source>
        <dbReference type="Proteomes" id="UP000276215"/>
    </source>
</evidence>
<dbReference type="EMBL" id="ML120413">
    <property type="protein sequence ID" value="RPA96581.1"/>
    <property type="molecule type" value="Genomic_DNA"/>
</dbReference>